<name>A0A6N2NB51_SALVM</name>
<gene>
    <name evidence="1" type="ORF">SVIM_LOCUS492864</name>
</gene>
<protein>
    <submittedName>
        <fullName evidence="1">Uncharacterized protein</fullName>
    </submittedName>
</protein>
<reference evidence="1" key="1">
    <citation type="submission" date="2019-03" db="EMBL/GenBank/DDBJ databases">
        <authorList>
            <person name="Mank J."/>
            <person name="Almeida P."/>
        </authorList>
    </citation>
    <scope>NUCLEOTIDE SEQUENCE</scope>
    <source>
        <strain evidence="1">78183</strain>
    </source>
</reference>
<evidence type="ECO:0000313" key="1">
    <source>
        <dbReference type="EMBL" id="VFU64290.1"/>
    </source>
</evidence>
<dbReference type="AlphaFoldDB" id="A0A6N2NB51"/>
<organism evidence="1">
    <name type="scientific">Salix viminalis</name>
    <name type="common">Common osier</name>
    <name type="synonym">Basket willow</name>
    <dbReference type="NCBI Taxonomy" id="40686"/>
    <lineage>
        <taxon>Eukaryota</taxon>
        <taxon>Viridiplantae</taxon>
        <taxon>Streptophyta</taxon>
        <taxon>Embryophyta</taxon>
        <taxon>Tracheophyta</taxon>
        <taxon>Spermatophyta</taxon>
        <taxon>Magnoliopsida</taxon>
        <taxon>eudicotyledons</taxon>
        <taxon>Gunneridae</taxon>
        <taxon>Pentapetalae</taxon>
        <taxon>rosids</taxon>
        <taxon>fabids</taxon>
        <taxon>Malpighiales</taxon>
        <taxon>Salicaceae</taxon>
        <taxon>Saliceae</taxon>
        <taxon>Salix</taxon>
    </lineage>
</organism>
<accession>A0A6N2NB51</accession>
<sequence>MARSNSGYFSSFTNFTSGIINWGSLVFEMLKEQPFYQPKGSYLHETLGSVGEMRSASTCPSTFR</sequence>
<dbReference type="EMBL" id="CAADRP010002262">
    <property type="protein sequence ID" value="VFU64290.1"/>
    <property type="molecule type" value="Genomic_DNA"/>
</dbReference>
<proteinExistence type="predicted"/>